<feature type="transmembrane region" description="Helical" evidence="6">
    <location>
        <begin position="251"/>
        <end position="270"/>
    </location>
</feature>
<evidence type="ECO:0000256" key="6">
    <source>
        <dbReference type="SAM" id="Phobius"/>
    </source>
</evidence>
<dbReference type="InterPro" id="IPR052430">
    <property type="entry name" value="IVT-Associated"/>
</dbReference>
<sequence>MSSQQTPSSSPWPPRRPWHRNKLRNGTFIIPSTGERSRRNFTLRAHPAAHTARQTDGPDDATSDFALFSPSTWPGKADTVKQILLGWVLFLAKWLVSPPGRGVLKCTLAYTLASLWTFWAPLSAILGTPDGKHVVATITVYFHPARSAGSMIEAVLIAIVAVAYAQSVSILSMCTSVLFGGVLGLVALAHTLVLVIFIGGGFGFLGWIKSSMNNPLVNVGSTLASLAIIGVVTKEAAVVTHVFSNQKIFQIFQMLVFAIATTTTVNLLVWRVSAVSLLRISMGKASGCLGDMLAQITISFLDGSPGSLSSEEFIAASSSYSTLHPQLARNLRESKFERYFWGDENLYQLDRAVVKSIETLAQSIGGLRSAATTQFTLLEESHALSPSEPAKPVSDAGWSSTLSRDPSALSTNDKTGVTALSAIEEVSGKSAGQDRSDGNNDSKATRPVQTVQLRNASDIFDFFISLLGPSMKSLAYTLSEVLGEQPFGSSPDFKVTVNDNFRHSLTEALFLFNAARADALEKLYKRLQLRGARSEKLQGDFEEVAAACGHFSFSLQTFGEEMQKYLGILDDLKHEGDHRTRTWRWLQWWRSRSDRSYLTSALPYNVEERESLIKPIKKTAMPNIPEPILKRRDTFNWEATPTANRMVARFSQRLLQLLRKLAKDDVRFGLKVGIGAAYVNWNVSAGNAAGLILLGWVVAFWSFWMIVARGRAPMGRITLLAYNVSTLYAYSLSQRVDDSADDEGGGHPLIFEIVTHRAIAVTAGILWGLVVCRLIWPISARKKFNQGLSALYLQIGLIWKRGPLAILLRSDCTRSYLKSGEQAALQKYADRLESLRSSATHEFELRGPFPSQQCGRIMGCTKRILDAFYAMSLVTQRKGSLTEGERTLLLYTAHERQVLCDRICHVFQVLASSIMLEYPLTDALPSVSGLRDDLLGKVFRFRKQQQEAGNEQTSQGDGAISAPSIPETVEERDYALLYAYALVTGQVADELRNVAREIEHLYGILDQEAMLL</sequence>
<evidence type="ECO:0000256" key="3">
    <source>
        <dbReference type="ARBA" id="ARBA00022989"/>
    </source>
</evidence>
<evidence type="ECO:0000313" key="8">
    <source>
        <dbReference type="Proteomes" id="UP001217918"/>
    </source>
</evidence>
<keyword evidence="2 6" id="KW-0812">Transmembrane</keyword>
<accession>A0AAD9I402</accession>
<name>A0AAD9I402_9PEZI</name>
<feature type="region of interest" description="Disordered" evidence="5">
    <location>
        <begin position="1"/>
        <end position="23"/>
    </location>
</feature>
<comment type="subcellular location">
    <subcellularLocation>
        <location evidence="1">Membrane</location>
        <topology evidence="1">Multi-pass membrane protein</topology>
    </subcellularLocation>
</comment>
<protein>
    <recommendedName>
        <fullName evidence="9">60S ribosomal protein L19</fullName>
    </recommendedName>
</protein>
<comment type="caution">
    <text evidence="7">The sequence shown here is derived from an EMBL/GenBank/DDBJ whole genome shotgun (WGS) entry which is preliminary data.</text>
</comment>
<dbReference type="PANTHER" id="PTHR47804:SF1">
    <property type="entry name" value="DUF2421 DOMAIN-CONTAINING PROTEIN"/>
    <property type="match status" value="1"/>
</dbReference>
<feature type="transmembrane region" description="Helical" evidence="6">
    <location>
        <begin position="219"/>
        <end position="239"/>
    </location>
</feature>
<feature type="transmembrane region" description="Helical" evidence="6">
    <location>
        <begin position="753"/>
        <end position="776"/>
    </location>
</feature>
<keyword evidence="4 6" id="KW-0472">Membrane</keyword>
<evidence type="ECO:0000256" key="2">
    <source>
        <dbReference type="ARBA" id="ARBA00022692"/>
    </source>
</evidence>
<reference evidence="7" key="1">
    <citation type="journal article" date="2023" name="Mol. Plant Microbe Interact.">
        <title>Elucidating the Obligate Nature and Biological Capacity of an Invasive Fungal Corn Pathogen.</title>
        <authorList>
            <person name="MacCready J.S."/>
            <person name="Roggenkamp E.M."/>
            <person name="Gdanetz K."/>
            <person name="Chilvers M.I."/>
        </authorList>
    </citation>
    <scope>NUCLEOTIDE SEQUENCE</scope>
    <source>
        <strain evidence="7">PM02</strain>
    </source>
</reference>
<feature type="transmembrane region" description="Helical" evidence="6">
    <location>
        <begin position="177"/>
        <end position="207"/>
    </location>
</feature>
<evidence type="ECO:0000256" key="1">
    <source>
        <dbReference type="ARBA" id="ARBA00004141"/>
    </source>
</evidence>
<organism evidence="7 8">
    <name type="scientific">Phyllachora maydis</name>
    <dbReference type="NCBI Taxonomy" id="1825666"/>
    <lineage>
        <taxon>Eukaryota</taxon>
        <taxon>Fungi</taxon>
        <taxon>Dikarya</taxon>
        <taxon>Ascomycota</taxon>
        <taxon>Pezizomycotina</taxon>
        <taxon>Sordariomycetes</taxon>
        <taxon>Sordariomycetidae</taxon>
        <taxon>Phyllachorales</taxon>
        <taxon>Phyllachoraceae</taxon>
        <taxon>Phyllachora</taxon>
    </lineage>
</organism>
<feature type="compositionally biased region" description="Polar residues" evidence="5">
    <location>
        <begin position="397"/>
        <end position="413"/>
    </location>
</feature>
<evidence type="ECO:0000256" key="4">
    <source>
        <dbReference type="ARBA" id="ARBA00023136"/>
    </source>
</evidence>
<dbReference type="Proteomes" id="UP001217918">
    <property type="component" value="Unassembled WGS sequence"/>
</dbReference>
<evidence type="ECO:0000256" key="5">
    <source>
        <dbReference type="SAM" id="MobiDB-lite"/>
    </source>
</evidence>
<feature type="transmembrane region" description="Helical" evidence="6">
    <location>
        <begin position="147"/>
        <end position="165"/>
    </location>
</feature>
<keyword evidence="3 6" id="KW-1133">Transmembrane helix</keyword>
<dbReference type="GO" id="GO:0016020">
    <property type="term" value="C:membrane"/>
    <property type="evidence" value="ECO:0007669"/>
    <property type="project" value="UniProtKB-SubCell"/>
</dbReference>
<feature type="compositionally biased region" description="Basic and acidic residues" evidence="5">
    <location>
        <begin position="432"/>
        <end position="444"/>
    </location>
</feature>
<feature type="region of interest" description="Disordered" evidence="5">
    <location>
        <begin position="382"/>
        <end position="413"/>
    </location>
</feature>
<dbReference type="PANTHER" id="PTHR47804">
    <property type="entry name" value="60S RIBOSOMAL PROTEIN L19"/>
    <property type="match status" value="1"/>
</dbReference>
<feature type="transmembrane region" description="Helical" evidence="6">
    <location>
        <begin position="688"/>
        <end position="707"/>
    </location>
</feature>
<proteinExistence type="predicted"/>
<evidence type="ECO:0008006" key="9">
    <source>
        <dbReference type="Google" id="ProtNLM"/>
    </source>
</evidence>
<keyword evidence="8" id="KW-1185">Reference proteome</keyword>
<dbReference type="AlphaFoldDB" id="A0AAD9I402"/>
<gene>
    <name evidence="7" type="ORF">P8C59_004723</name>
</gene>
<feature type="region of interest" description="Disordered" evidence="5">
    <location>
        <begin position="427"/>
        <end position="448"/>
    </location>
</feature>
<dbReference type="EMBL" id="JAQQPM010000003">
    <property type="protein sequence ID" value="KAK2070209.1"/>
    <property type="molecule type" value="Genomic_DNA"/>
</dbReference>
<evidence type="ECO:0000313" key="7">
    <source>
        <dbReference type="EMBL" id="KAK2070209.1"/>
    </source>
</evidence>